<evidence type="ECO:0000313" key="3">
    <source>
        <dbReference type="EMBL" id="MBC2477275.1"/>
    </source>
</evidence>
<dbReference type="OrthoDB" id="9779207at2"/>
<dbReference type="Pfam" id="PF01380">
    <property type="entry name" value="SIS"/>
    <property type="match status" value="1"/>
</dbReference>
<dbReference type="Proteomes" id="UP000031866">
    <property type="component" value="Chromosome"/>
</dbReference>
<dbReference type="STRING" id="1520.LF65_02549"/>
<dbReference type="RefSeq" id="WP_017212920.1">
    <property type="nucleotide sequence ID" value="NZ_CP010086.2"/>
</dbReference>
<gene>
    <name evidence="3" type="ORF">HGI39_21740</name>
    <name evidence="2" type="ORF">LF65_02549</name>
</gene>
<dbReference type="InterPro" id="IPR035464">
    <property type="entry name" value="SIS_AgaS"/>
</dbReference>
<dbReference type="AlphaFoldDB" id="A0A0B5QLM8"/>
<dbReference type="SUPFAM" id="SSF53697">
    <property type="entry name" value="SIS domain"/>
    <property type="match status" value="1"/>
</dbReference>
<reference evidence="2" key="2">
    <citation type="submission" date="2016-02" db="EMBL/GenBank/DDBJ databases">
        <title>Genome sequence of Clostridium beijerinckii strain 59B.</title>
        <authorList>
            <person name="Little G.T."/>
            <person name="Minton N.P."/>
        </authorList>
    </citation>
    <scope>NUCLEOTIDE SEQUENCE</scope>
    <source>
        <strain evidence="2">NCIMB 14988</strain>
    </source>
</reference>
<accession>A0A0B5QLM8</accession>
<reference evidence="3" key="4">
    <citation type="journal article" date="2022" name="Nat. Biotechnol.">
        <title>Carbon-negative production of acetone and isopropanol by gas fermentation at industrial pilot scale.</title>
        <authorList>
            <person name="Liew F.E."/>
            <person name="Nogle R."/>
            <person name="Abdalla T."/>
            <person name="Rasor B.J."/>
            <person name="Canter C."/>
            <person name="Jensen R.O."/>
            <person name="Wang L."/>
            <person name="Strutz J."/>
            <person name="Chirania P."/>
            <person name="De Tissera S."/>
            <person name="Mueller A.P."/>
            <person name="Ruan Z."/>
            <person name="Gao A."/>
            <person name="Tran L."/>
            <person name="Engle N.L."/>
            <person name="Bromley J.C."/>
            <person name="Daniell J."/>
            <person name="Conrado R."/>
            <person name="Tschaplinski T.J."/>
            <person name="Giannone R.J."/>
            <person name="Hettich R.L."/>
            <person name="Karim A.S."/>
            <person name="Simpson S.D."/>
            <person name="Brown S.D."/>
            <person name="Leang C."/>
            <person name="Jewett M.C."/>
            <person name="Kopke M."/>
        </authorList>
    </citation>
    <scope>NUCLEOTIDE SEQUENCE</scope>
    <source>
        <strain evidence="3">DJ015</strain>
    </source>
</reference>
<feature type="domain" description="SIS" evidence="1">
    <location>
        <begin position="47"/>
        <end position="198"/>
    </location>
</feature>
<evidence type="ECO:0000259" key="1">
    <source>
        <dbReference type="PROSITE" id="PS51464"/>
    </source>
</evidence>
<dbReference type="InterPro" id="IPR046348">
    <property type="entry name" value="SIS_dom_sf"/>
</dbReference>
<evidence type="ECO:0000313" key="2">
    <source>
        <dbReference type="EMBL" id="AJG99126.1"/>
    </source>
</evidence>
<dbReference type="InterPro" id="IPR001347">
    <property type="entry name" value="SIS_dom"/>
</dbReference>
<dbReference type="PROSITE" id="PS51464">
    <property type="entry name" value="SIS"/>
    <property type="match status" value="1"/>
</dbReference>
<dbReference type="PANTHER" id="PTHR10937:SF4">
    <property type="entry name" value="GLUCOSAMINE-6-PHOSPHATE DEAMINASE"/>
    <property type="match status" value="1"/>
</dbReference>
<proteinExistence type="predicted"/>
<protein>
    <submittedName>
        <fullName evidence="2">Phosphosugar isomerase</fullName>
    </submittedName>
    <submittedName>
        <fullName evidence="3">SIS domain-containing protein</fullName>
    </submittedName>
</protein>
<dbReference type="KEGG" id="cbei:LF65_02549"/>
<keyword evidence="2" id="KW-0413">Isomerase</keyword>
<dbReference type="PANTHER" id="PTHR10937">
    <property type="entry name" value="GLUCOSAMINE--FRUCTOSE-6-PHOSPHATE AMINOTRANSFERASE, ISOMERIZING"/>
    <property type="match status" value="1"/>
</dbReference>
<reference evidence="3" key="3">
    <citation type="submission" date="2020-04" db="EMBL/GenBank/DDBJ databases">
        <authorList>
            <person name="Brown S."/>
        </authorList>
    </citation>
    <scope>NUCLEOTIDE SEQUENCE</scope>
    <source>
        <strain evidence="3">DJ015</strain>
    </source>
</reference>
<dbReference type="EMBL" id="JABAGV010000084">
    <property type="protein sequence ID" value="MBC2477275.1"/>
    <property type="molecule type" value="Genomic_DNA"/>
</dbReference>
<sequence>MRILGIQEDELKRIDGYNTALEMERQLELWEEGIETIKRNTDKIRAFLNKIEEVEGLKIYLVGAGSSAKAAAITENYLRRITKKEVISIASTTLIENEDSYILDNSPVLLVSLGGSGNTIEGLEAVEIFKKKGIELYQLLIICNGKGEIISKYGEDKNSLYIPIPPRTKDKSIAATGEFTLLIEYLLLIFDINNYDYYEEMFKNIIEDAGRFLKEDIYKSHAVSNKIYDTVAALGTGALNPLASEMCLKISELSTGLQRTEFHSMLEFRHGPKLAMNSKCLISFFFSNDSQSIKYELDVLKECYSNKINSTIVAISMDYDEEIDKNCDYYFYFNKNNFKYSDDSHIVFQYSLYLQSFAILNAIRRGSKTDLICESGIVNKVAQGVVIYKR</sequence>
<dbReference type="GO" id="GO:0097367">
    <property type="term" value="F:carbohydrate derivative binding"/>
    <property type="evidence" value="ECO:0007669"/>
    <property type="project" value="InterPro"/>
</dbReference>
<organism evidence="2 4">
    <name type="scientific">Clostridium beijerinckii</name>
    <name type="common">Clostridium MP</name>
    <dbReference type="NCBI Taxonomy" id="1520"/>
    <lineage>
        <taxon>Bacteria</taxon>
        <taxon>Bacillati</taxon>
        <taxon>Bacillota</taxon>
        <taxon>Clostridia</taxon>
        <taxon>Eubacteriales</taxon>
        <taxon>Clostridiaceae</taxon>
        <taxon>Clostridium</taxon>
    </lineage>
</organism>
<dbReference type="Proteomes" id="UP001194098">
    <property type="component" value="Unassembled WGS sequence"/>
</dbReference>
<dbReference type="CDD" id="cd05010">
    <property type="entry name" value="SIS_AgaS_like"/>
    <property type="match status" value="1"/>
</dbReference>
<dbReference type="Gene3D" id="3.40.50.10490">
    <property type="entry name" value="Glucose-6-phosphate isomerase like protein, domain 1"/>
    <property type="match status" value="2"/>
</dbReference>
<dbReference type="GO" id="GO:0016853">
    <property type="term" value="F:isomerase activity"/>
    <property type="evidence" value="ECO:0007669"/>
    <property type="project" value="UniProtKB-KW"/>
</dbReference>
<evidence type="ECO:0000313" key="4">
    <source>
        <dbReference type="Proteomes" id="UP000031866"/>
    </source>
</evidence>
<dbReference type="EMBL" id="CP010086">
    <property type="protein sequence ID" value="AJG99126.1"/>
    <property type="molecule type" value="Genomic_DNA"/>
</dbReference>
<dbReference type="GO" id="GO:1901135">
    <property type="term" value="P:carbohydrate derivative metabolic process"/>
    <property type="evidence" value="ECO:0007669"/>
    <property type="project" value="InterPro"/>
</dbReference>
<name>A0A0B5QLM8_CLOBE</name>
<reference evidence="4" key="1">
    <citation type="submission" date="2014-12" db="EMBL/GenBank/DDBJ databases">
        <title>Genome sequence of Clostridium beijerinckii strain 59B.</title>
        <authorList>
            <person name="Little G.T."/>
            <person name="Minton N.P."/>
        </authorList>
    </citation>
    <scope>NUCLEOTIDE SEQUENCE [LARGE SCALE GENOMIC DNA]</scope>
    <source>
        <strain evidence="4">59B</strain>
    </source>
</reference>